<gene>
    <name evidence="2" type="ORF">GBAR_LOCUS24003</name>
</gene>
<organism evidence="2 3">
    <name type="scientific">Geodia barretti</name>
    <name type="common">Barrett's horny sponge</name>
    <dbReference type="NCBI Taxonomy" id="519541"/>
    <lineage>
        <taxon>Eukaryota</taxon>
        <taxon>Metazoa</taxon>
        <taxon>Porifera</taxon>
        <taxon>Demospongiae</taxon>
        <taxon>Heteroscleromorpha</taxon>
        <taxon>Tetractinellida</taxon>
        <taxon>Astrophorina</taxon>
        <taxon>Geodiidae</taxon>
        <taxon>Geodia</taxon>
    </lineage>
</organism>
<evidence type="ECO:0000313" key="2">
    <source>
        <dbReference type="EMBL" id="CAI8043263.1"/>
    </source>
</evidence>
<reference evidence="2" key="1">
    <citation type="submission" date="2023-03" db="EMBL/GenBank/DDBJ databases">
        <authorList>
            <person name="Steffen K."/>
            <person name="Cardenas P."/>
        </authorList>
    </citation>
    <scope>NUCLEOTIDE SEQUENCE</scope>
</reference>
<dbReference type="AlphaFoldDB" id="A0AA35T957"/>
<name>A0AA35T957_GEOBA</name>
<evidence type="ECO:0000259" key="1">
    <source>
        <dbReference type="Pfam" id="PF24777"/>
    </source>
</evidence>
<comment type="caution">
    <text evidence="2">The sequence shown here is derived from an EMBL/GenBank/DDBJ whole genome shotgun (WGS) entry which is preliminary data.</text>
</comment>
<dbReference type="InterPro" id="IPR056117">
    <property type="entry name" value="DUF7700"/>
</dbReference>
<feature type="domain" description="DUF7700" evidence="1">
    <location>
        <begin position="10"/>
        <end position="124"/>
    </location>
</feature>
<dbReference type="Proteomes" id="UP001174909">
    <property type="component" value="Unassembled WGS sequence"/>
</dbReference>
<dbReference type="EMBL" id="CASHTH010003315">
    <property type="protein sequence ID" value="CAI8043263.1"/>
    <property type="molecule type" value="Genomic_DNA"/>
</dbReference>
<dbReference type="Pfam" id="PF24777">
    <property type="entry name" value="DUF7700"/>
    <property type="match status" value="2"/>
</dbReference>
<proteinExistence type="predicted"/>
<accession>A0AA35T957</accession>
<protein>
    <recommendedName>
        <fullName evidence="1">DUF7700 domain-containing protein</fullName>
    </recommendedName>
</protein>
<feature type="domain" description="DUF7700" evidence="1">
    <location>
        <begin position="143"/>
        <end position="263"/>
    </location>
</feature>
<evidence type="ECO:0000313" key="3">
    <source>
        <dbReference type="Proteomes" id="UP001174909"/>
    </source>
</evidence>
<sequence>MTTQTGRARFEAGNVTFIVQHELWDGNIQDHSDQGVVILVEVGGETALRFNCFDIEKSYAYAPDGKNVQYRMDQTVDGNPIGWSVKTIKNSLGAMLTTAGYGDAVGALDMSAVSAALEDVDSTARIKFAGERNTVKHNRGTDIIEAGNIRFGLEMRRQASGDGGLAIHVLSDLAGNTGRVFTEETELLAFDCFRDDPHYHYGPRNKNHRIFWDKTLVPDPLGWCLDQFKTGKLKAMLERAGYPGVAADLDEDLLSSVIPQVEARGREMESGGIPPEVTPNLVR</sequence>
<keyword evidence="3" id="KW-1185">Reference proteome</keyword>